<protein>
    <submittedName>
        <fullName evidence="1">Uncharacterized protein</fullName>
    </submittedName>
</protein>
<dbReference type="Proteomes" id="UP000053676">
    <property type="component" value="Unassembled WGS sequence"/>
</dbReference>
<proteinExistence type="predicted"/>
<name>W2SPI7_NECAM</name>
<reference evidence="2" key="1">
    <citation type="journal article" date="2014" name="Nat. Genet.">
        <title>Genome of the human hookworm Necator americanus.</title>
        <authorList>
            <person name="Tang Y.T."/>
            <person name="Gao X."/>
            <person name="Rosa B.A."/>
            <person name="Abubucker S."/>
            <person name="Hallsworth-Pepin K."/>
            <person name="Martin J."/>
            <person name="Tyagi R."/>
            <person name="Heizer E."/>
            <person name="Zhang X."/>
            <person name="Bhonagiri-Palsikar V."/>
            <person name="Minx P."/>
            <person name="Warren W.C."/>
            <person name="Wang Q."/>
            <person name="Zhan B."/>
            <person name="Hotez P.J."/>
            <person name="Sternberg P.W."/>
            <person name="Dougall A."/>
            <person name="Gaze S.T."/>
            <person name="Mulvenna J."/>
            <person name="Sotillo J."/>
            <person name="Ranganathan S."/>
            <person name="Rabelo E.M."/>
            <person name="Wilson R.K."/>
            <person name="Felgner P.L."/>
            <person name="Bethony J."/>
            <person name="Hawdon J.M."/>
            <person name="Gasser R.B."/>
            <person name="Loukas A."/>
            <person name="Mitreva M."/>
        </authorList>
    </citation>
    <scope>NUCLEOTIDE SEQUENCE [LARGE SCALE GENOMIC DNA]</scope>
</reference>
<dbReference type="KEGG" id="nai:NECAME_14553"/>
<evidence type="ECO:0000313" key="1">
    <source>
        <dbReference type="EMBL" id="ETN70751.1"/>
    </source>
</evidence>
<accession>W2SPI7</accession>
<organism evidence="1 2">
    <name type="scientific">Necator americanus</name>
    <name type="common">Human hookworm</name>
    <dbReference type="NCBI Taxonomy" id="51031"/>
    <lineage>
        <taxon>Eukaryota</taxon>
        <taxon>Metazoa</taxon>
        <taxon>Ecdysozoa</taxon>
        <taxon>Nematoda</taxon>
        <taxon>Chromadorea</taxon>
        <taxon>Rhabditida</taxon>
        <taxon>Rhabditina</taxon>
        <taxon>Rhabditomorpha</taxon>
        <taxon>Strongyloidea</taxon>
        <taxon>Ancylostomatidae</taxon>
        <taxon>Bunostominae</taxon>
        <taxon>Necator</taxon>
    </lineage>
</organism>
<dbReference type="EMBL" id="KI668900">
    <property type="protein sequence ID" value="ETN70751.1"/>
    <property type="molecule type" value="Genomic_DNA"/>
</dbReference>
<evidence type="ECO:0000313" key="2">
    <source>
        <dbReference type="Proteomes" id="UP000053676"/>
    </source>
</evidence>
<sequence>MSPQTSSYSKRIVVVQIEKIYIDLSARNQSIDSDQLWVFCEKWWETAPQFYECYLLMQHCEECIQHTNDDLIAAAGAWVKFNTDNACGVLRFHNDNAAN</sequence>
<gene>
    <name evidence="1" type="ORF">NECAME_14553</name>
</gene>
<keyword evidence="2" id="KW-1185">Reference proteome</keyword>
<dbReference type="AlphaFoldDB" id="W2SPI7"/>